<dbReference type="Pfam" id="PF12804">
    <property type="entry name" value="NTP_transf_3"/>
    <property type="match status" value="1"/>
</dbReference>
<evidence type="ECO:0000256" key="1">
    <source>
        <dbReference type="ARBA" id="ARBA00022679"/>
    </source>
</evidence>
<dbReference type="Proteomes" id="UP001596507">
    <property type="component" value="Unassembled WGS sequence"/>
</dbReference>
<name>A0ABW2H9M5_9MICO</name>
<dbReference type="EMBL" id="JBHTBE010000001">
    <property type="protein sequence ID" value="MFC7268004.1"/>
    <property type="molecule type" value="Genomic_DNA"/>
</dbReference>
<comment type="caution">
    <text evidence="3">The sequence shown here is derived from an EMBL/GenBank/DDBJ whole genome shotgun (WGS) entry which is preliminary data.</text>
</comment>
<feature type="domain" description="MobA-like NTP transferase" evidence="2">
    <location>
        <begin position="8"/>
        <end position="175"/>
    </location>
</feature>
<evidence type="ECO:0000313" key="4">
    <source>
        <dbReference type="Proteomes" id="UP001596507"/>
    </source>
</evidence>
<dbReference type="PANTHER" id="PTHR19136">
    <property type="entry name" value="MOLYBDENUM COFACTOR GUANYLYLTRANSFERASE"/>
    <property type="match status" value="1"/>
</dbReference>
<accession>A0ABW2H9M5</accession>
<reference evidence="4" key="1">
    <citation type="journal article" date="2019" name="Int. J. Syst. Evol. Microbiol.">
        <title>The Global Catalogue of Microorganisms (GCM) 10K type strain sequencing project: providing services to taxonomists for standard genome sequencing and annotation.</title>
        <authorList>
            <consortium name="The Broad Institute Genomics Platform"/>
            <consortium name="The Broad Institute Genome Sequencing Center for Infectious Disease"/>
            <person name="Wu L."/>
            <person name="Ma J."/>
        </authorList>
    </citation>
    <scope>NUCLEOTIDE SEQUENCE [LARGE SCALE GENOMIC DNA]</scope>
    <source>
        <strain evidence="4">CGMCC 1.15772</strain>
    </source>
</reference>
<gene>
    <name evidence="3" type="ORF">ACFQRL_03390</name>
</gene>
<evidence type="ECO:0000259" key="2">
    <source>
        <dbReference type="Pfam" id="PF12804"/>
    </source>
</evidence>
<keyword evidence="3" id="KW-0548">Nucleotidyltransferase</keyword>
<evidence type="ECO:0000313" key="3">
    <source>
        <dbReference type="EMBL" id="MFC7268004.1"/>
    </source>
</evidence>
<dbReference type="InterPro" id="IPR025877">
    <property type="entry name" value="MobA-like_NTP_Trfase"/>
</dbReference>
<dbReference type="InterPro" id="IPR029044">
    <property type="entry name" value="Nucleotide-diphossugar_trans"/>
</dbReference>
<dbReference type="GO" id="GO:0016779">
    <property type="term" value="F:nucleotidyltransferase activity"/>
    <property type="evidence" value="ECO:0007669"/>
    <property type="project" value="UniProtKB-KW"/>
</dbReference>
<proteinExistence type="predicted"/>
<dbReference type="RefSeq" id="WP_262872924.1">
    <property type="nucleotide sequence ID" value="NZ_BAABKW010000005.1"/>
</dbReference>
<protein>
    <submittedName>
        <fullName evidence="3">Molybdenum cofactor guanylyltransferase</fullName>
    </submittedName>
</protein>
<keyword evidence="4" id="KW-1185">Reference proteome</keyword>
<dbReference type="SUPFAM" id="SSF53448">
    <property type="entry name" value="Nucleotide-diphospho-sugar transferases"/>
    <property type="match status" value="1"/>
</dbReference>
<dbReference type="Gene3D" id="3.90.550.10">
    <property type="entry name" value="Spore Coat Polysaccharide Biosynthesis Protein SpsA, Chain A"/>
    <property type="match status" value="1"/>
</dbReference>
<sequence length="212" mass="22190">MSAPPYGAVLLAGGRATRMGGAAKPLIEVGGRSMLARAVDAVHGVGAAPIVIVADPVAGFAAGDARVQWVREDPPFAGPAAAIVAALRPLEDEQPPHTPRWTFVLACDLPRVDRAVRQLLDDSVLLPSDTEGVCLADAGGRPQWLTGLYRTDALRRAAAAMPDAARDAPMRALLDDLAIAVVRDRDGGARDVDTWEDLTAALGAAPDTQEHR</sequence>
<dbReference type="PANTHER" id="PTHR19136:SF81">
    <property type="entry name" value="MOLYBDENUM COFACTOR GUANYLYLTRANSFERASE"/>
    <property type="match status" value="1"/>
</dbReference>
<organism evidence="3 4">
    <name type="scientific">Microbacterium fluvii</name>
    <dbReference type="NCBI Taxonomy" id="415215"/>
    <lineage>
        <taxon>Bacteria</taxon>
        <taxon>Bacillati</taxon>
        <taxon>Actinomycetota</taxon>
        <taxon>Actinomycetes</taxon>
        <taxon>Micrococcales</taxon>
        <taxon>Microbacteriaceae</taxon>
        <taxon>Microbacterium</taxon>
    </lineage>
</organism>
<keyword evidence="1" id="KW-0808">Transferase</keyword>